<dbReference type="Pfam" id="PF00512">
    <property type="entry name" value="HisKA"/>
    <property type="match status" value="1"/>
</dbReference>
<dbReference type="SUPFAM" id="SSF49785">
    <property type="entry name" value="Galactose-binding domain-like"/>
    <property type="match status" value="1"/>
</dbReference>
<dbReference type="InterPro" id="IPR036097">
    <property type="entry name" value="HisK_dim/P_sf"/>
</dbReference>
<accession>A0A3G3K1C5</accession>
<dbReference type="CDD" id="cd00082">
    <property type="entry name" value="HisKA"/>
    <property type="match status" value="1"/>
</dbReference>
<dbReference type="PANTHER" id="PTHR43047">
    <property type="entry name" value="TWO-COMPONENT HISTIDINE PROTEIN KINASE"/>
    <property type="match status" value="1"/>
</dbReference>
<feature type="modified residue" description="4-aspartylphosphate" evidence="9">
    <location>
        <position position="753"/>
    </location>
</feature>
<dbReference type="PRINTS" id="PR00344">
    <property type="entry name" value="BCTRLSENSOR"/>
</dbReference>
<keyword evidence="4" id="KW-0808">Transferase</keyword>
<dbReference type="Pfam" id="PF06580">
    <property type="entry name" value="His_kinase"/>
    <property type="match status" value="1"/>
</dbReference>
<keyword evidence="10" id="KW-1133">Transmembrane helix</keyword>
<feature type="transmembrane region" description="Helical" evidence="10">
    <location>
        <begin position="342"/>
        <end position="361"/>
    </location>
</feature>
<feature type="domain" description="Histidine kinase" evidence="11">
    <location>
        <begin position="449"/>
        <end position="668"/>
    </location>
</feature>
<dbReference type="Gene3D" id="1.10.287.130">
    <property type="match status" value="1"/>
</dbReference>
<dbReference type="SUPFAM" id="SSF47384">
    <property type="entry name" value="Homodimeric domain of signal transducing histidine kinase"/>
    <property type="match status" value="1"/>
</dbReference>
<gene>
    <name evidence="13" type="ORF">EAV92_16065</name>
</gene>
<protein>
    <recommendedName>
        <fullName evidence="2">histidine kinase</fullName>
        <ecNumber evidence="2">2.7.13.3</ecNumber>
    </recommendedName>
</protein>
<dbReference type="Pfam" id="PF00072">
    <property type="entry name" value="Response_reg"/>
    <property type="match status" value="1"/>
</dbReference>
<dbReference type="InterPro" id="IPR001789">
    <property type="entry name" value="Sig_transdc_resp-reg_receiver"/>
</dbReference>
<dbReference type="KEGG" id="coh:EAV92_16065"/>
<dbReference type="InterPro" id="IPR005467">
    <property type="entry name" value="His_kinase_dom"/>
</dbReference>
<evidence type="ECO:0000256" key="6">
    <source>
        <dbReference type="ARBA" id="ARBA00022777"/>
    </source>
</evidence>
<organism evidence="13 14">
    <name type="scientific">Cohnella candidum</name>
    <dbReference type="NCBI Taxonomy" id="2674991"/>
    <lineage>
        <taxon>Bacteria</taxon>
        <taxon>Bacillati</taxon>
        <taxon>Bacillota</taxon>
        <taxon>Bacilli</taxon>
        <taxon>Bacillales</taxon>
        <taxon>Paenibacillaceae</taxon>
        <taxon>Cohnella</taxon>
    </lineage>
</organism>
<dbReference type="SUPFAM" id="SSF55874">
    <property type="entry name" value="ATPase domain of HSP90 chaperone/DNA topoisomerase II/histidine kinase"/>
    <property type="match status" value="2"/>
</dbReference>
<dbReference type="InterPro" id="IPR010559">
    <property type="entry name" value="Sig_transdc_His_kin_internal"/>
</dbReference>
<dbReference type="GO" id="GO:0000155">
    <property type="term" value="F:phosphorelay sensor kinase activity"/>
    <property type="evidence" value="ECO:0007669"/>
    <property type="project" value="InterPro"/>
</dbReference>
<dbReference type="Gene3D" id="2.60.120.260">
    <property type="entry name" value="Galactose-binding domain-like"/>
    <property type="match status" value="1"/>
</dbReference>
<keyword evidence="10" id="KW-0812">Transmembrane</keyword>
<feature type="transmembrane region" description="Helical" evidence="10">
    <location>
        <begin position="311"/>
        <end position="330"/>
    </location>
</feature>
<feature type="transmembrane region" description="Helical" evidence="10">
    <location>
        <begin position="12"/>
        <end position="33"/>
    </location>
</feature>
<evidence type="ECO:0000256" key="7">
    <source>
        <dbReference type="ARBA" id="ARBA00022840"/>
    </source>
</evidence>
<proteinExistence type="predicted"/>
<dbReference type="InterPro" id="IPR003661">
    <property type="entry name" value="HisK_dim/P_dom"/>
</dbReference>
<reference evidence="13 14" key="1">
    <citation type="submission" date="2018-10" db="EMBL/GenBank/DDBJ databases">
        <title>Genome Sequence of Cohnella sp.</title>
        <authorList>
            <person name="Srinivasan S."/>
            <person name="Kim M.K."/>
        </authorList>
    </citation>
    <scope>NUCLEOTIDE SEQUENCE [LARGE SCALE GENOMIC DNA]</scope>
    <source>
        <strain evidence="13 14">18JY8-7</strain>
    </source>
</reference>
<evidence type="ECO:0000259" key="12">
    <source>
        <dbReference type="PROSITE" id="PS50110"/>
    </source>
</evidence>
<dbReference type="AlphaFoldDB" id="A0A3G3K1C5"/>
<feature type="transmembrane region" description="Helical" evidence="10">
    <location>
        <begin position="245"/>
        <end position="262"/>
    </location>
</feature>
<dbReference type="Pfam" id="PF02518">
    <property type="entry name" value="HATPase_c"/>
    <property type="match status" value="2"/>
</dbReference>
<dbReference type="InterPro" id="IPR003594">
    <property type="entry name" value="HATPase_dom"/>
</dbReference>
<keyword evidence="8" id="KW-0902">Two-component regulatory system</keyword>
<evidence type="ECO:0000256" key="8">
    <source>
        <dbReference type="ARBA" id="ARBA00023012"/>
    </source>
</evidence>
<dbReference type="SMART" id="SM00388">
    <property type="entry name" value="HisKA"/>
    <property type="match status" value="1"/>
</dbReference>
<feature type="transmembrane region" description="Helical" evidence="10">
    <location>
        <begin position="282"/>
        <end position="299"/>
    </location>
</feature>
<dbReference type="InterPro" id="IPR036890">
    <property type="entry name" value="HATPase_C_sf"/>
</dbReference>
<name>A0A3G3K1C5_9BACL</name>
<dbReference type="SMART" id="SM00387">
    <property type="entry name" value="HATPase_c"/>
    <property type="match status" value="2"/>
</dbReference>
<keyword evidence="7" id="KW-0067">ATP-binding</keyword>
<keyword evidence="14" id="KW-1185">Reference proteome</keyword>
<evidence type="ECO:0000256" key="9">
    <source>
        <dbReference type="PROSITE-ProRule" id="PRU00169"/>
    </source>
</evidence>
<dbReference type="EC" id="2.7.13.3" evidence="2"/>
<comment type="catalytic activity">
    <reaction evidence="1">
        <text>ATP + protein L-histidine = ADP + protein N-phospho-L-histidine.</text>
        <dbReference type="EC" id="2.7.13.3"/>
    </reaction>
</comment>
<dbReference type="InterPro" id="IPR011623">
    <property type="entry name" value="7TMR_DISM_rcpt_extracell_dom1"/>
</dbReference>
<keyword evidence="5" id="KW-0547">Nucleotide-binding</keyword>
<feature type="domain" description="Histidine kinase" evidence="11">
    <location>
        <begin position="932"/>
        <end position="1031"/>
    </location>
</feature>
<evidence type="ECO:0000256" key="3">
    <source>
        <dbReference type="ARBA" id="ARBA00022553"/>
    </source>
</evidence>
<evidence type="ECO:0000256" key="2">
    <source>
        <dbReference type="ARBA" id="ARBA00012438"/>
    </source>
</evidence>
<dbReference type="CDD" id="cd17574">
    <property type="entry name" value="REC_OmpR"/>
    <property type="match status" value="1"/>
</dbReference>
<evidence type="ECO:0000256" key="1">
    <source>
        <dbReference type="ARBA" id="ARBA00000085"/>
    </source>
</evidence>
<dbReference type="PROSITE" id="PS50110">
    <property type="entry name" value="RESPONSE_REGULATORY"/>
    <property type="match status" value="1"/>
</dbReference>
<keyword evidence="10" id="KW-0472">Membrane</keyword>
<dbReference type="InterPro" id="IPR011006">
    <property type="entry name" value="CheY-like_superfamily"/>
</dbReference>
<dbReference type="PROSITE" id="PS50109">
    <property type="entry name" value="HIS_KIN"/>
    <property type="match status" value="2"/>
</dbReference>
<dbReference type="Gene3D" id="3.30.565.10">
    <property type="entry name" value="Histidine kinase-like ATPase, C-terminal domain"/>
    <property type="match status" value="2"/>
</dbReference>
<evidence type="ECO:0000313" key="13">
    <source>
        <dbReference type="EMBL" id="AYQ73961.1"/>
    </source>
</evidence>
<evidence type="ECO:0000259" key="11">
    <source>
        <dbReference type="PROSITE" id="PS50109"/>
    </source>
</evidence>
<keyword evidence="6" id="KW-0418">Kinase</keyword>
<feature type="domain" description="Response regulatory" evidence="12">
    <location>
        <begin position="704"/>
        <end position="820"/>
    </location>
</feature>
<evidence type="ECO:0000256" key="10">
    <source>
        <dbReference type="SAM" id="Phobius"/>
    </source>
</evidence>
<dbReference type="GO" id="GO:0005524">
    <property type="term" value="F:ATP binding"/>
    <property type="evidence" value="ECO:0007669"/>
    <property type="project" value="UniProtKB-KW"/>
</dbReference>
<dbReference type="InterPro" id="IPR004358">
    <property type="entry name" value="Sig_transdc_His_kin-like_C"/>
</dbReference>
<evidence type="ECO:0000256" key="5">
    <source>
        <dbReference type="ARBA" id="ARBA00022741"/>
    </source>
</evidence>
<sequence length="1034" mass="115127">MSWRNGGLIGSRALGLTLIPLISILLLIGIYGYTVPNRSAPEASHGVLDLSGWDFGSRGFVNLDGEWTFYPNKLLSPDDFRSGGERGEEAITANIPNAWFGGSPPDRASGTPYGTYRLNVKLQESGASYGIRVNNINRAHRLFVNGFEIGNGGNPSGNPREFKAENKPYTTFFRAEGRELEIVLQVASDDPARIGGFEDLQFGTQADMARNDEILFAFEFFGLFILLLFGGHHLTIYVMRLKDKAYLYSGLYFLTFIVFIALDGDQLLLQLVPEFSYEWARKLYYIGGLSNFAVLGMFLHYLDGKLLSRRLLMALVAPLAAYIASVAALPHTMYSVVGNLPWIYSLLLVAFYFFRSVRLYAKQNGQLDRKESALLCGVLVSILSILLFGFFYSLGWVDTDFGRRIAFLAVITFMNTLLAFRLARAMNRTEQLTEQLIQRDKLKDEFLANTSHELKTPLHGIQNMASFLLDGRAGALTDKQRSELTLIQDTSTKLSALVNDLVDVVRLKHGDLQLAETVLDLRVAAQTAFQVLEFELAGKDVRWENRIMPGTFVRADENRVRQVLYNLIHNAIKHTKSGWIAIGAAVADGQVIVRVEDTGIGIPKESHEAIFGYFEQAERDLPKDGYTGMGLGLYISRRLVERMGGQIYVERSEPGQGTSMAFTLPPAEGIAFESAEGYAAASEERTGSVYPAELEIMDPSREYTVLIVDDEASNVRILLNLLGDEYNVLTAFSAKEAMRKLEDHPGIDLMILDVMMPEMSGIDLCRTVRETRSVLELPVLFATARDSLHDIELCFRAGGNDFIAKPFDPKTLAARVRTLLSMKKSMDLAVKNEMAFLQAQIKPHFLYNAISSIVSFCYTDGEKAAYLLSKLSRYLRMVFERDQKTLYVPLNTELELIEAYVEIEKARFGERLAYKLQADPELESVVIPSLTLQPFVENAIRHGLFEKDGNGTVTLTISDGNGYIRFDIADDGIGMADDILYRLRAGDRPDGAGIGVTNVRRRLAGIPGASVTVDSALERGTRVTVYMPKPDTAS</sequence>
<dbReference type="RefSeq" id="WP_123042045.1">
    <property type="nucleotide sequence ID" value="NZ_CP033433.1"/>
</dbReference>
<evidence type="ECO:0000256" key="4">
    <source>
        <dbReference type="ARBA" id="ARBA00022679"/>
    </source>
</evidence>
<feature type="transmembrane region" description="Helical" evidence="10">
    <location>
        <begin position="373"/>
        <end position="393"/>
    </location>
</feature>
<dbReference type="Proteomes" id="UP000269097">
    <property type="component" value="Chromosome"/>
</dbReference>
<keyword evidence="3 9" id="KW-0597">Phosphoprotein</keyword>
<evidence type="ECO:0000313" key="14">
    <source>
        <dbReference type="Proteomes" id="UP000269097"/>
    </source>
</evidence>
<dbReference type="SMART" id="SM00448">
    <property type="entry name" value="REC"/>
    <property type="match status" value="1"/>
</dbReference>
<dbReference type="EMBL" id="CP033433">
    <property type="protein sequence ID" value="AYQ73961.1"/>
    <property type="molecule type" value="Genomic_DNA"/>
</dbReference>
<dbReference type="GO" id="GO:0016020">
    <property type="term" value="C:membrane"/>
    <property type="evidence" value="ECO:0007669"/>
    <property type="project" value="InterPro"/>
</dbReference>
<dbReference type="SUPFAM" id="SSF52172">
    <property type="entry name" value="CheY-like"/>
    <property type="match status" value="1"/>
</dbReference>
<dbReference type="Gene3D" id="3.40.50.2300">
    <property type="match status" value="1"/>
</dbReference>
<dbReference type="InterPro" id="IPR008979">
    <property type="entry name" value="Galactose-bd-like_sf"/>
</dbReference>
<feature type="transmembrane region" description="Helical" evidence="10">
    <location>
        <begin position="214"/>
        <end position="238"/>
    </location>
</feature>
<dbReference type="Pfam" id="PF07695">
    <property type="entry name" value="7TMR-DISM_7TM"/>
    <property type="match status" value="1"/>
</dbReference>